<reference evidence="9 10" key="1">
    <citation type="submission" date="2020-06" db="EMBL/GenBank/DDBJ databases">
        <title>Sphingomonas hominis sp. nov., a member of the Sphingomonas, isolated from the hair of a 22-year-old girl.</title>
        <authorList>
            <person name="Zhang D.-F."/>
            <person name="Cui X.-W."/>
        </authorList>
    </citation>
    <scope>NUCLEOTIDE SEQUENCE [LARGE SCALE GENOMIC DNA]</scope>
    <source>
        <strain evidence="9 10">HHU CXW</strain>
    </source>
</reference>
<evidence type="ECO:0000256" key="2">
    <source>
        <dbReference type="ARBA" id="ARBA00022679"/>
    </source>
</evidence>
<comment type="caution">
    <text evidence="9">The sequence shown here is derived from an EMBL/GenBank/DDBJ whole genome shotgun (WGS) entry which is preliminary data.</text>
</comment>
<protein>
    <submittedName>
        <fullName evidence="9">1-acyl-sn-glycerol-3-phosphate acyltransferase</fullName>
    </submittedName>
</protein>
<dbReference type="GO" id="GO:0016746">
    <property type="term" value="F:acyltransferase activity"/>
    <property type="evidence" value="ECO:0007669"/>
    <property type="project" value="UniProtKB-KW"/>
</dbReference>
<dbReference type="InterPro" id="IPR002123">
    <property type="entry name" value="Plipid/glycerol_acylTrfase"/>
</dbReference>
<evidence type="ECO:0000256" key="5">
    <source>
        <dbReference type="ARBA" id="ARBA00023098"/>
    </source>
</evidence>
<name>A0ABX2JDC3_9SPHN</name>
<evidence type="ECO:0000256" key="4">
    <source>
        <dbReference type="ARBA" id="ARBA00022989"/>
    </source>
</evidence>
<dbReference type="RefSeq" id="WP_174192023.1">
    <property type="nucleotide sequence ID" value="NZ_JABULH010000001.1"/>
</dbReference>
<keyword evidence="4" id="KW-1133">Transmembrane helix</keyword>
<evidence type="ECO:0000256" key="6">
    <source>
        <dbReference type="ARBA" id="ARBA00023136"/>
    </source>
</evidence>
<accession>A0ABX2JDC3</accession>
<keyword evidence="3" id="KW-0812">Transmembrane</keyword>
<evidence type="ECO:0000313" key="10">
    <source>
        <dbReference type="Proteomes" id="UP000621447"/>
    </source>
</evidence>
<keyword evidence="7 9" id="KW-0012">Acyltransferase</keyword>
<comment type="subcellular location">
    <subcellularLocation>
        <location evidence="1">Membrane</location>
    </subcellularLocation>
</comment>
<evidence type="ECO:0000256" key="7">
    <source>
        <dbReference type="ARBA" id="ARBA00023315"/>
    </source>
</evidence>
<dbReference type="SMART" id="SM00563">
    <property type="entry name" value="PlsC"/>
    <property type="match status" value="1"/>
</dbReference>
<evidence type="ECO:0000256" key="3">
    <source>
        <dbReference type="ARBA" id="ARBA00022692"/>
    </source>
</evidence>
<dbReference type="PANTHER" id="PTHR23063:SF52">
    <property type="entry name" value="LYSOPHOSPHATIDYLCHOLINE ACYLTRANSFERASE"/>
    <property type="match status" value="1"/>
</dbReference>
<dbReference type="Proteomes" id="UP000621447">
    <property type="component" value="Unassembled WGS sequence"/>
</dbReference>
<organism evidence="9 10">
    <name type="scientific">Sphingomonas hominis</name>
    <dbReference type="NCBI Taxonomy" id="2741495"/>
    <lineage>
        <taxon>Bacteria</taxon>
        <taxon>Pseudomonadati</taxon>
        <taxon>Pseudomonadota</taxon>
        <taxon>Alphaproteobacteria</taxon>
        <taxon>Sphingomonadales</taxon>
        <taxon>Sphingomonadaceae</taxon>
        <taxon>Sphingomonas</taxon>
    </lineage>
</organism>
<evidence type="ECO:0000313" key="9">
    <source>
        <dbReference type="EMBL" id="NTS63938.1"/>
    </source>
</evidence>
<dbReference type="EMBL" id="JABULH010000001">
    <property type="protein sequence ID" value="NTS63938.1"/>
    <property type="molecule type" value="Genomic_DNA"/>
</dbReference>
<proteinExistence type="predicted"/>
<sequence>MSGAIWTAMRLALLVVALLVGLMLHGAWRLVRAPSPWPRRFLGTVARIVGARVRVVGQPLKRDVVVLANHLSWIDILLLAGANGTAFVAKAELRAVPLIGWLCTLNHTIFVARGDRMNVAAQVAQLRDALSQPWPVTIFPEGTTGDGVTLLPFKAALLGALDPAPAGLMVQPVRIDYGAATAELAWVGDEPGIDHARRVLARAGRFTATLHFLEPFASSGDRKAIAAEARGRIAAAAR</sequence>
<feature type="domain" description="Phospholipid/glycerol acyltransferase" evidence="8">
    <location>
        <begin position="64"/>
        <end position="178"/>
    </location>
</feature>
<keyword evidence="5" id="KW-0443">Lipid metabolism</keyword>
<evidence type="ECO:0000259" key="8">
    <source>
        <dbReference type="SMART" id="SM00563"/>
    </source>
</evidence>
<keyword evidence="10" id="KW-1185">Reference proteome</keyword>
<keyword evidence="6" id="KW-0472">Membrane</keyword>
<keyword evidence="2" id="KW-0808">Transferase</keyword>
<gene>
    <name evidence="9" type="ORF">HRV97_02020</name>
</gene>
<dbReference type="SUPFAM" id="SSF69593">
    <property type="entry name" value="Glycerol-3-phosphate (1)-acyltransferase"/>
    <property type="match status" value="1"/>
</dbReference>
<dbReference type="PANTHER" id="PTHR23063">
    <property type="entry name" value="PHOSPHOLIPID ACYLTRANSFERASE"/>
    <property type="match status" value="1"/>
</dbReference>
<dbReference type="CDD" id="cd07989">
    <property type="entry name" value="LPLAT_AGPAT-like"/>
    <property type="match status" value="1"/>
</dbReference>
<evidence type="ECO:0000256" key="1">
    <source>
        <dbReference type="ARBA" id="ARBA00004370"/>
    </source>
</evidence>
<dbReference type="Pfam" id="PF01553">
    <property type="entry name" value="Acyltransferase"/>
    <property type="match status" value="1"/>
</dbReference>